<dbReference type="InterPro" id="IPR045116">
    <property type="entry name" value="Clp1/Grc3"/>
</dbReference>
<name>A0ABR0JSG3_9EURO</name>
<reference evidence="11 12" key="1">
    <citation type="submission" date="2023-08" db="EMBL/GenBank/DDBJ databases">
        <title>Black Yeasts Isolated from many extreme environments.</title>
        <authorList>
            <person name="Coleine C."/>
            <person name="Stajich J.E."/>
            <person name="Selbmann L."/>
        </authorList>
    </citation>
    <scope>NUCLEOTIDE SEQUENCE [LARGE SCALE GENOMIC DNA]</scope>
    <source>
        <strain evidence="11 12">CCFEE 6328</strain>
    </source>
</reference>
<dbReference type="InterPro" id="IPR032319">
    <property type="entry name" value="CLP1_P"/>
</dbReference>
<keyword evidence="5" id="KW-0808">Transferase</keyword>
<organism evidence="11 12">
    <name type="scientific">Exophiala sideris</name>
    <dbReference type="NCBI Taxonomy" id="1016849"/>
    <lineage>
        <taxon>Eukaryota</taxon>
        <taxon>Fungi</taxon>
        <taxon>Dikarya</taxon>
        <taxon>Ascomycota</taxon>
        <taxon>Pezizomycotina</taxon>
        <taxon>Eurotiomycetes</taxon>
        <taxon>Chaetothyriomycetidae</taxon>
        <taxon>Chaetothyriales</taxon>
        <taxon>Herpotrichiellaceae</taxon>
        <taxon>Exophiala</taxon>
    </lineage>
</organism>
<feature type="region of interest" description="Disordered" evidence="9">
    <location>
        <begin position="86"/>
        <end position="127"/>
    </location>
</feature>
<dbReference type="PANTHER" id="PTHR12755:SF3">
    <property type="entry name" value="POLYNUCLEOTIDE 5'-HYDROXYL-KINASE NOL9"/>
    <property type="match status" value="1"/>
</dbReference>
<evidence type="ECO:0000256" key="2">
    <source>
        <dbReference type="ARBA" id="ARBA00011003"/>
    </source>
</evidence>
<comment type="caution">
    <text evidence="11">The sequence shown here is derived from an EMBL/GenBank/DDBJ whole genome shotgun (WGS) entry which is preliminary data.</text>
</comment>
<dbReference type="InterPro" id="IPR027417">
    <property type="entry name" value="P-loop_NTPase"/>
</dbReference>
<evidence type="ECO:0000256" key="4">
    <source>
        <dbReference type="ARBA" id="ARBA00019824"/>
    </source>
</evidence>
<dbReference type="Pfam" id="PF16575">
    <property type="entry name" value="CLP1_P"/>
    <property type="match status" value="1"/>
</dbReference>
<evidence type="ECO:0000256" key="8">
    <source>
        <dbReference type="ARBA" id="ARBA00022840"/>
    </source>
</evidence>
<dbReference type="EMBL" id="JAVRRF010000001">
    <property type="protein sequence ID" value="KAK5068891.1"/>
    <property type="molecule type" value="Genomic_DNA"/>
</dbReference>
<feature type="domain" description="Clp1 P-loop" evidence="10">
    <location>
        <begin position="308"/>
        <end position="506"/>
    </location>
</feature>
<evidence type="ECO:0000256" key="3">
    <source>
        <dbReference type="ARBA" id="ARBA00018706"/>
    </source>
</evidence>
<dbReference type="PANTHER" id="PTHR12755">
    <property type="entry name" value="CLEAVAGE/POLYADENYLATION FACTOR IA SUBUNIT CLP1P"/>
    <property type="match status" value="1"/>
</dbReference>
<evidence type="ECO:0000313" key="12">
    <source>
        <dbReference type="Proteomes" id="UP001345691"/>
    </source>
</evidence>
<evidence type="ECO:0000256" key="5">
    <source>
        <dbReference type="ARBA" id="ARBA00022679"/>
    </source>
</evidence>
<evidence type="ECO:0000256" key="6">
    <source>
        <dbReference type="ARBA" id="ARBA00022741"/>
    </source>
</evidence>
<evidence type="ECO:0000256" key="9">
    <source>
        <dbReference type="SAM" id="MobiDB-lite"/>
    </source>
</evidence>
<evidence type="ECO:0000259" key="10">
    <source>
        <dbReference type="Pfam" id="PF16575"/>
    </source>
</evidence>
<dbReference type="Gene3D" id="3.40.50.300">
    <property type="entry name" value="P-loop containing nucleotide triphosphate hydrolases"/>
    <property type="match status" value="1"/>
</dbReference>
<accession>A0ABR0JSG3</accession>
<comment type="similarity">
    <text evidence="2">Belongs to the Clp1 family. NOL9/GRC3 subfamily.</text>
</comment>
<keyword evidence="12" id="KW-1185">Reference proteome</keyword>
<dbReference type="Proteomes" id="UP001345691">
    <property type="component" value="Unassembled WGS sequence"/>
</dbReference>
<keyword evidence="8" id="KW-0067">ATP-binding</keyword>
<sequence>MVWKLFAAAIKKFEKIVSNDRGFGENRNATVGAAAKILAVRETNLICQNFSQDFIARTNFSYNCIWFMPANGERLSAVARQRRLREARSSTASTPVQSPVPAVKGTEHAGPVGVASTSSEHNNEAETQPVTISNQFTTLVDAAAVHFSSSREVEKLGEAALKIRLARGQRCVLAGVSALWVKQGSVSVYGAILHASTAVYCIYAPLTHALPPIEALTSTAELQLDSVSHGIRYLPYIGIRDIWNPVREIQTGLSFHVLGHSFQPDPKATRRVREIHLDDWKPILAALSEPQKLTSTKAVSARILICGRGSSGISTMTRCLINRLLRNRTTQSDVMLLNGVILLDFDTNLPEIAPPGMISLVHVTDPMFGPSLTHVTSSLGPPHAVMKMHFLGDFDETDLADWHVDRVHDLIALQQTHRRGLGNVPIIILAPKWMNAIDQQTIGKIWKDMAPTDIVCMDSRPNSPHLQTWRHFAEADACRIHQLGAQVYDKIPPAREHDLQMQSYFHASDSFITGQCCPETPILARSPTTLAYAGDESDICAIVLLGGHVALEDTYDALEGSVVAVLNVQRQQDKPITVDDTEEHQANHNTGWLLYHTEEYLPRLMRGSSHASFPYSAEHSRCVGLAMVTEINIMTRQVALIGSLALRELNLRSTGSQLALVLQKASPDGRFRTDWARKEMRSAGRERQDPTTSASEA</sequence>
<keyword evidence="6" id="KW-0547">Nucleotide-binding</keyword>
<evidence type="ECO:0000256" key="1">
    <source>
        <dbReference type="ARBA" id="ARBA00003798"/>
    </source>
</evidence>
<feature type="compositionally biased region" description="Polar residues" evidence="9">
    <location>
        <begin position="115"/>
        <end position="127"/>
    </location>
</feature>
<gene>
    <name evidence="11" type="primary">GRC3</name>
    <name evidence="11" type="ORF">LTR69_001012</name>
</gene>
<feature type="region of interest" description="Disordered" evidence="9">
    <location>
        <begin position="672"/>
        <end position="697"/>
    </location>
</feature>
<protein>
    <recommendedName>
        <fullName evidence="4">Polynucleotide 5'-hydroxyl-kinase GRC3</fullName>
    </recommendedName>
    <alternativeName>
        <fullName evidence="3">Polynucleotide 5'-hydroxyl-kinase grc3</fullName>
    </alternativeName>
</protein>
<keyword evidence="7" id="KW-0418">Kinase</keyword>
<evidence type="ECO:0000313" key="11">
    <source>
        <dbReference type="EMBL" id="KAK5068891.1"/>
    </source>
</evidence>
<proteinExistence type="inferred from homology"/>
<evidence type="ECO:0000256" key="7">
    <source>
        <dbReference type="ARBA" id="ARBA00022777"/>
    </source>
</evidence>
<feature type="compositionally biased region" description="Basic and acidic residues" evidence="9">
    <location>
        <begin position="672"/>
        <end position="689"/>
    </location>
</feature>
<comment type="function">
    <text evidence="1">Polynucleotide 5'-kinase involved in rRNA processing.</text>
</comment>